<gene>
    <name evidence="4" type="ORF">AVJ23_14855</name>
</gene>
<keyword evidence="5" id="KW-1185">Reference proteome</keyword>
<dbReference type="InterPro" id="IPR041702">
    <property type="entry name" value="BchD/ChlD_VWA"/>
</dbReference>
<dbReference type="SUPFAM" id="SSF53300">
    <property type="entry name" value="vWA-like"/>
    <property type="match status" value="1"/>
</dbReference>
<dbReference type="PROSITE" id="PS50234">
    <property type="entry name" value="VWFA"/>
    <property type="match status" value="1"/>
</dbReference>
<protein>
    <recommendedName>
        <fullName evidence="3">VWFA domain-containing protein</fullName>
    </recommendedName>
</protein>
<evidence type="ECO:0000256" key="1">
    <source>
        <dbReference type="ARBA" id="ARBA00005799"/>
    </source>
</evidence>
<reference evidence="4 5" key="1">
    <citation type="submission" date="2015-12" db="EMBL/GenBank/DDBJ databases">
        <authorList>
            <person name="Shamseldin A."/>
            <person name="Moawad H."/>
            <person name="Abd El-Rahim W.M."/>
            <person name="Sadowsky M.J."/>
        </authorList>
    </citation>
    <scope>NUCLEOTIDE SEQUENCE [LARGE SCALE GENOMIC DNA]</scope>
    <source>
        <strain evidence="4 5">SJ5A-1</strain>
    </source>
</reference>
<evidence type="ECO:0000313" key="4">
    <source>
        <dbReference type="EMBL" id="KUF10070.1"/>
    </source>
</evidence>
<feature type="compositionally biased region" description="Pro residues" evidence="2">
    <location>
        <begin position="234"/>
        <end position="251"/>
    </location>
</feature>
<feature type="region of interest" description="Disordered" evidence="2">
    <location>
        <begin position="231"/>
        <end position="260"/>
    </location>
</feature>
<dbReference type="PANTHER" id="PTHR43473:SF2">
    <property type="entry name" value="MAGNESIUM-CHELATASE SUBUNIT CHLD, CHLOROPLASTIC"/>
    <property type="match status" value="1"/>
</dbReference>
<evidence type="ECO:0000259" key="3">
    <source>
        <dbReference type="PROSITE" id="PS50234"/>
    </source>
</evidence>
<comment type="similarity">
    <text evidence="1">Belongs to the Mg-chelatase subunits D/I family.</text>
</comment>
<dbReference type="InterPro" id="IPR036465">
    <property type="entry name" value="vWFA_dom_sf"/>
</dbReference>
<feature type="compositionally biased region" description="Low complexity" evidence="2">
    <location>
        <begin position="308"/>
        <end position="319"/>
    </location>
</feature>
<dbReference type="Gene3D" id="3.40.50.410">
    <property type="entry name" value="von Willebrand factor, type A domain"/>
    <property type="match status" value="1"/>
</dbReference>
<dbReference type="InterPro" id="IPR002035">
    <property type="entry name" value="VWF_A"/>
</dbReference>
<dbReference type="Pfam" id="PF17863">
    <property type="entry name" value="AAA_lid_2"/>
    <property type="match status" value="1"/>
</dbReference>
<dbReference type="CDD" id="cd01451">
    <property type="entry name" value="vWA_Magnesium_chelatase"/>
    <property type="match status" value="1"/>
</dbReference>
<dbReference type="AlphaFoldDB" id="A0A0W7WHP7"/>
<dbReference type="Proteomes" id="UP000054396">
    <property type="component" value="Unassembled WGS sequence"/>
</dbReference>
<feature type="region of interest" description="Disordered" evidence="2">
    <location>
        <begin position="149"/>
        <end position="175"/>
    </location>
</feature>
<evidence type="ECO:0000313" key="5">
    <source>
        <dbReference type="Proteomes" id="UP000054396"/>
    </source>
</evidence>
<feature type="region of interest" description="Disordered" evidence="2">
    <location>
        <begin position="286"/>
        <end position="322"/>
    </location>
</feature>
<dbReference type="NCBIfam" id="NF009943">
    <property type="entry name" value="PRK13406.1"/>
    <property type="match status" value="1"/>
</dbReference>
<dbReference type="SMART" id="SM00327">
    <property type="entry name" value="VWA"/>
    <property type="match status" value="1"/>
</dbReference>
<dbReference type="STRING" id="1685382.AVJ23_14855"/>
<evidence type="ECO:0000256" key="2">
    <source>
        <dbReference type="SAM" id="MobiDB-lite"/>
    </source>
</evidence>
<dbReference type="Pfam" id="PF13519">
    <property type="entry name" value="VWA_2"/>
    <property type="match status" value="1"/>
</dbReference>
<feature type="domain" description="VWFA" evidence="3">
    <location>
        <begin position="363"/>
        <end position="543"/>
    </location>
</feature>
<sequence length="544" mass="56652">MRCLAVAPSSLGGMVLRARAGPVRDAALALLDTQPGPVVRLHPAMTADALQGGLDLTRTLQEGRPVQSPGALSRSGTFVLAMAERCPPEMAALLAQALDAGLDGPLVLLDEGAEEGETPPALLAERLAFQVDLTGLALADAVPAGTGVEIPFQSRAPSSPGARSDIPVESGPVPAGTEATRLTALAASFGIDSLRAPLFALAAARALAGGSPVTERHMELAALLTYPSRATRLPEPPAEDPAPPDPSPDTPEPSETQRPEDLPQDMLVEAIRATIPQGLLEQIAQGASRTAKGSGAGQRRKGNRRGRPLPSRPGRPGNGQRVDLTATLRRAAPWQKLRGATDRPIIWPSDLCLKRYEDRSDRLLIFAVDASGSAALARLAEAKGAVELLLGEAYSRRDHVALIAFRGSTADLLLPPTRSLVQAKRRLSALPGGGGTPLATALQTAGELAVTAQAHGLSPTLALFTDGRANVALDGQGDRPRAQADAHRLARWLREMALPGIVLDAGRRPHPPLAELAATLGARYVPLPRADAQALGATIRDGLG</sequence>
<organism evidence="4 5">
    <name type="scientific">Pseudoponticoccus marisrubri</name>
    <dbReference type="NCBI Taxonomy" id="1685382"/>
    <lineage>
        <taxon>Bacteria</taxon>
        <taxon>Pseudomonadati</taxon>
        <taxon>Pseudomonadota</taxon>
        <taxon>Alphaproteobacteria</taxon>
        <taxon>Rhodobacterales</taxon>
        <taxon>Roseobacteraceae</taxon>
        <taxon>Pseudoponticoccus</taxon>
    </lineage>
</organism>
<proteinExistence type="inferred from homology"/>
<accession>A0A0W7WHP7</accession>
<comment type="caution">
    <text evidence="4">The sequence shown here is derived from an EMBL/GenBank/DDBJ whole genome shotgun (WGS) entry which is preliminary data.</text>
</comment>
<dbReference type="EMBL" id="LPXO01000009">
    <property type="protein sequence ID" value="KUF10070.1"/>
    <property type="molecule type" value="Genomic_DNA"/>
</dbReference>
<name>A0A0W7WHP7_9RHOB</name>
<dbReference type="InterPro" id="IPR041628">
    <property type="entry name" value="ChlI/MoxR_AAA_lid"/>
</dbReference>
<feature type="compositionally biased region" description="Basic residues" evidence="2">
    <location>
        <begin position="298"/>
        <end position="307"/>
    </location>
</feature>
<dbReference type="PANTHER" id="PTHR43473">
    <property type="entry name" value="MAGNESIUM-CHELATASE SUBUNIT CHLD, CHLOROPLASTIC"/>
    <property type="match status" value="1"/>
</dbReference>
<dbReference type="Gene3D" id="1.10.8.80">
    <property type="entry name" value="Magnesium chelatase subunit I, C-Terminal domain"/>
    <property type="match status" value="1"/>
</dbReference>